<sequence length="285" mass="31439">MMREHIWRSLLSVRTFFAASSRGLAWAQRSFPVAAVPRLKKQAGIVPSRIRGALVSGRTMRGGGFQRREGIQEIAPVRKWGGVLHSVLFPVREKQRAVRILRPGLPLKPFSVVAEKAGIRAAVHEMTAFPKRWGRLDAKSGRTVVARKRAAADVERVMISPGRGEMIERALPVGRIRHGATGVSPVVRRTIRADEGSACIPPVRKQTVHAPSSEGAGRGHDTLPASPVLRNYHDRNTVSGDADHEMRRDDFSFGNRRSRLAARRSGGGVDEIMQPQYPGRSIGFF</sequence>
<dbReference type="KEGG" id="gox:GOX1221"/>
<keyword evidence="3" id="KW-1185">Reference proteome</keyword>
<evidence type="ECO:0000313" key="2">
    <source>
        <dbReference type="EMBL" id="AAW60982.1"/>
    </source>
</evidence>
<reference evidence="2 3" key="1">
    <citation type="journal article" date="2005" name="Nat. Biotechnol.">
        <title>Complete genome sequence of the acetic acid bacterium Gluconobacter oxydans.</title>
        <authorList>
            <person name="Prust C."/>
            <person name="Hoffmeister M."/>
            <person name="Liesegang H."/>
            <person name="Wiezer A."/>
            <person name="Fricke W.F."/>
            <person name="Ehrenreich A."/>
            <person name="Gottschalk G."/>
            <person name="Deppenmeier U."/>
        </authorList>
    </citation>
    <scope>NUCLEOTIDE SEQUENCE [LARGE SCALE GENOMIC DNA]</scope>
    <source>
        <strain evidence="2 3">621H</strain>
    </source>
</reference>
<accession>Q5FRL4</accession>
<organism evidence="2 3">
    <name type="scientific">Gluconobacter oxydans (strain 621H)</name>
    <name type="common">Gluconobacter suboxydans</name>
    <dbReference type="NCBI Taxonomy" id="290633"/>
    <lineage>
        <taxon>Bacteria</taxon>
        <taxon>Pseudomonadati</taxon>
        <taxon>Pseudomonadota</taxon>
        <taxon>Alphaproteobacteria</taxon>
        <taxon>Acetobacterales</taxon>
        <taxon>Acetobacteraceae</taxon>
        <taxon>Gluconobacter</taxon>
    </lineage>
</organism>
<dbReference type="AlphaFoldDB" id="Q5FRL4"/>
<name>Q5FRL4_GLUOX</name>
<feature type="region of interest" description="Disordered" evidence="1">
    <location>
        <begin position="208"/>
        <end position="285"/>
    </location>
</feature>
<proteinExistence type="predicted"/>
<dbReference type="EMBL" id="CP000009">
    <property type="protein sequence ID" value="AAW60982.1"/>
    <property type="molecule type" value="Genomic_DNA"/>
</dbReference>
<dbReference type="HOGENOM" id="CLU_975786_0_0_5"/>
<feature type="compositionally biased region" description="Basic and acidic residues" evidence="1">
    <location>
        <begin position="231"/>
        <end position="251"/>
    </location>
</feature>
<gene>
    <name evidence="2" type="ordered locus">GOX1221</name>
</gene>
<dbReference type="STRING" id="290633.GOX1221"/>
<evidence type="ECO:0000256" key="1">
    <source>
        <dbReference type="SAM" id="MobiDB-lite"/>
    </source>
</evidence>
<evidence type="ECO:0000313" key="3">
    <source>
        <dbReference type="Proteomes" id="UP000006375"/>
    </source>
</evidence>
<dbReference type="Proteomes" id="UP000006375">
    <property type="component" value="Chromosome"/>
</dbReference>
<protein>
    <submittedName>
        <fullName evidence="2">Phage-recombinase-like protein</fullName>
    </submittedName>
</protein>